<evidence type="ECO:0008006" key="4">
    <source>
        <dbReference type="Google" id="ProtNLM"/>
    </source>
</evidence>
<dbReference type="EMBL" id="OY731399">
    <property type="protein sequence ID" value="CAJ1929908.1"/>
    <property type="molecule type" value="Genomic_DNA"/>
</dbReference>
<keyword evidence="3" id="KW-1185">Reference proteome</keyword>
<evidence type="ECO:0000313" key="2">
    <source>
        <dbReference type="EMBL" id="CAJ1929908.1"/>
    </source>
</evidence>
<keyword evidence="1" id="KW-0732">Signal</keyword>
<reference evidence="2" key="1">
    <citation type="submission" date="2023-10" db="EMBL/GenBank/DDBJ databases">
        <authorList>
            <person name="Domelevo Entfellner J.-B."/>
        </authorList>
    </citation>
    <scope>NUCLEOTIDE SEQUENCE</scope>
</reference>
<dbReference type="Proteomes" id="UP001189624">
    <property type="component" value="Chromosome 2"/>
</dbReference>
<gene>
    <name evidence="2" type="ORF">AYBTSS11_LOCUS4585</name>
</gene>
<feature type="signal peptide" evidence="1">
    <location>
        <begin position="1"/>
        <end position="17"/>
    </location>
</feature>
<proteinExistence type="predicted"/>
<dbReference type="Gramene" id="rna-AYBTSS11_LOCUS4585">
    <property type="protein sequence ID" value="CAJ1929908.1"/>
    <property type="gene ID" value="gene-AYBTSS11_LOCUS4585"/>
</dbReference>
<sequence length="101" mass="11497">MNLIYNILVSLLKLSLAHFHGVQKVTGYRLCVLCHIAKWWGHPNLLSSEHLLPASCSLMMATVAVKKSLEWCLLTALRGLCKKKKKIYFCSTEKLHLESED</sequence>
<evidence type="ECO:0000256" key="1">
    <source>
        <dbReference type="SAM" id="SignalP"/>
    </source>
</evidence>
<feature type="chain" id="PRO_5041714942" description="Secreted protein" evidence="1">
    <location>
        <begin position="18"/>
        <end position="101"/>
    </location>
</feature>
<protein>
    <recommendedName>
        <fullName evidence="4">Secreted protein</fullName>
    </recommendedName>
</protein>
<name>A0AA86VD78_9FABA</name>
<dbReference type="AlphaFoldDB" id="A0AA86VD78"/>
<organism evidence="2 3">
    <name type="scientific">Sphenostylis stenocarpa</name>
    <dbReference type="NCBI Taxonomy" id="92480"/>
    <lineage>
        <taxon>Eukaryota</taxon>
        <taxon>Viridiplantae</taxon>
        <taxon>Streptophyta</taxon>
        <taxon>Embryophyta</taxon>
        <taxon>Tracheophyta</taxon>
        <taxon>Spermatophyta</taxon>
        <taxon>Magnoliopsida</taxon>
        <taxon>eudicotyledons</taxon>
        <taxon>Gunneridae</taxon>
        <taxon>Pentapetalae</taxon>
        <taxon>rosids</taxon>
        <taxon>fabids</taxon>
        <taxon>Fabales</taxon>
        <taxon>Fabaceae</taxon>
        <taxon>Papilionoideae</taxon>
        <taxon>50 kb inversion clade</taxon>
        <taxon>NPAAA clade</taxon>
        <taxon>indigoferoid/millettioid clade</taxon>
        <taxon>Phaseoleae</taxon>
        <taxon>Sphenostylis</taxon>
    </lineage>
</organism>
<evidence type="ECO:0000313" key="3">
    <source>
        <dbReference type="Proteomes" id="UP001189624"/>
    </source>
</evidence>
<accession>A0AA86VD78</accession>